<keyword evidence="10" id="KW-1185">Reference proteome</keyword>
<dbReference type="InterPro" id="IPR001015">
    <property type="entry name" value="Ferrochelatase"/>
</dbReference>
<protein>
    <recommendedName>
        <fullName evidence="7 8">Ferrochelatase</fullName>
        <ecNumber evidence="7 8">4.98.1.1</ecNumber>
    </recommendedName>
    <alternativeName>
        <fullName evidence="7">Heme synthase</fullName>
    </alternativeName>
    <alternativeName>
        <fullName evidence="7">Protoheme ferro-lyase</fullName>
    </alternativeName>
</protein>
<dbReference type="HAMAP" id="MF_00323">
    <property type="entry name" value="Ferrochelatase"/>
    <property type="match status" value="1"/>
</dbReference>
<keyword evidence="5 7" id="KW-0627">Porphyrin biosynthesis</keyword>
<evidence type="ECO:0000256" key="3">
    <source>
        <dbReference type="ARBA" id="ARBA00023133"/>
    </source>
</evidence>
<gene>
    <name evidence="7" type="primary">hemH</name>
    <name evidence="9" type="ORF">DHf2319_05880</name>
</gene>
<reference evidence="9 10" key="1">
    <citation type="submission" date="2020-11" db="EMBL/GenBank/DDBJ databases">
        <title>Algicoccus daihaiensis sp.nov., isolated from Daihai Lake in Inner Mongolia.</title>
        <authorList>
            <person name="Kai J."/>
        </authorList>
    </citation>
    <scope>NUCLEOTIDE SEQUENCE [LARGE SCALE GENOMIC DNA]</scope>
    <source>
        <strain evidence="10">f23</strain>
    </source>
</reference>
<dbReference type="CDD" id="cd00419">
    <property type="entry name" value="Ferrochelatase_C"/>
    <property type="match status" value="1"/>
</dbReference>
<dbReference type="NCBIfam" id="TIGR00109">
    <property type="entry name" value="hemH"/>
    <property type="match status" value="1"/>
</dbReference>
<dbReference type="EMBL" id="CP063982">
    <property type="protein sequence ID" value="UOD51582.1"/>
    <property type="molecule type" value="Genomic_DNA"/>
</dbReference>
<comment type="function">
    <text evidence="7 8">Catalyzes the ferrous insertion into protoporphyrin IX.</text>
</comment>
<comment type="pathway">
    <text evidence="7 8">Porphyrin-containing compound metabolism; protoheme biosynthesis; protoheme from protoporphyrin-IX: step 1/1.</text>
</comment>
<feature type="binding site" evidence="7">
    <location>
        <position position="308"/>
    </location>
    <ligand>
        <name>Fe(2+)</name>
        <dbReference type="ChEBI" id="CHEBI:29033"/>
    </ligand>
</feature>
<feature type="binding site" evidence="7">
    <location>
        <position position="227"/>
    </location>
    <ligand>
        <name>Fe(2+)</name>
        <dbReference type="ChEBI" id="CHEBI:29033"/>
    </ligand>
</feature>
<dbReference type="Pfam" id="PF00762">
    <property type="entry name" value="Ferrochelatase"/>
    <property type="match status" value="1"/>
</dbReference>
<evidence type="ECO:0000256" key="8">
    <source>
        <dbReference type="RuleBase" id="RU000607"/>
    </source>
</evidence>
<accession>A0ABY4AMS8</accession>
<evidence type="ECO:0000256" key="1">
    <source>
        <dbReference type="ARBA" id="ARBA00007718"/>
    </source>
</evidence>
<dbReference type="InterPro" id="IPR019772">
    <property type="entry name" value="Ferrochelatase_AS"/>
</dbReference>
<organism evidence="9 10">
    <name type="scientific">Orrella daihaiensis</name>
    <dbReference type="NCBI Taxonomy" id="2782176"/>
    <lineage>
        <taxon>Bacteria</taxon>
        <taxon>Pseudomonadati</taxon>
        <taxon>Pseudomonadota</taxon>
        <taxon>Betaproteobacteria</taxon>
        <taxon>Burkholderiales</taxon>
        <taxon>Alcaligenaceae</taxon>
        <taxon>Orrella</taxon>
    </lineage>
</organism>
<dbReference type="PANTHER" id="PTHR11108">
    <property type="entry name" value="FERROCHELATASE"/>
    <property type="match status" value="1"/>
</dbReference>
<dbReference type="PANTHER" id="PTHR11108:SF1">
    <property type="entry name" value="FERROCHELATASE, MITOCHONDRIAL"/>
    <property type="match status" value="1"/>
</dbReference>
<dbReference type="CDD" id="cd03411">
    <property type="entry name" value="Ferrochelatase_N"/>
    <property type="match status" value="1"/>
</dbReference>
<dbReference type="SUPFAM" id="SSF53800">
    <property type="entry name" value="Chelatase"/>
    <property type="match status" value="1"/>
</dbReference>
<proteinExistence type="inferred from homology"/>
<evidence type="ECO:0000256" key="7">
    <source>
        <dbReference type="HAMAP-Rule" id="MF_00323"/>
    </source>
</evidence>
<keyword evidence="7 8" id="KW-0963">Cytoplasm</keyword>
<comment type="similarity">
    <text evidence="1 7 8">Belongs to the ferrochelatase family.</text>
</comment>
<dbReference type="Proteomes" id="UP000831607">
    <property type="component" value="Chromosome"/>
</dbReference>
<keyword evidence="4 7" id="KW-0456">Lyase</keyword>
<sequence length="361" mass="40660">MLSAPEAPEPRGRYWPEPAPTRLKVWPAPFKVGKVGVLLVNLGTPDEPTAPAIRRYLREFLSDPRVIEIPKFVWWPILNGPILLARPKKLVHRYEGIWMEGGSPLLVYTERQAAGVRARLKARGLEVEVAVGMRYGKPSIRHAMMQLHNAGCEYILTLPLYPQYSSSTTATVIDEVTRVASHLRDQPAMRFVKRFHVDPLYINPLADKIGAHWAEHGKPQKLVMSFHGLPQRCTKLGDPYCRDSYETAAALAAKLGLADDEYLVTFQSRFGPAAWLQPYTEPTLENLAKSGVTRIDVVCPGFVADCLETLEEISIEVRETFMNAGGERFNYIECLNDDAPWLDALTDMVQRELSGWPIRPD</sequence>
<dbReference type="InterPro" id="IPR033644">
    <property type="entry name" value="Ferrochelatase_C"/>
</dbReference>
<evidence type="ECO:0000256" key="6">
    <source>
        <dbReference type="ARBA" id="ARBA00024536"/>
    </source>
</evidence>
<dbReference type="PROSITE" id="PS00534">
    <property type="entry name" value="FERROCHELATASE"/>
    <property type="match status" value="1"/>
</dbReference>
<keyword evidence="3 7" id="KW-0350">Heme biosynthesis</keyword>
<dbReference type="EC" id="4.98.1.1" evidence="7 8"/>
<evidence type="ECO:0000256" key="4">
    <source>
        <dbReference type="ARBA" id="ARBA00023239"/>
    </source>
</evidence>
<name>A0ABY4AMS8_9BURK</name>
<dbReference type="Gene3D" id="3.40.50.1400">
    <property type="match status" value="2"/>
</dbReference>
<keyword evidence="2 7" id="KW-0408">Iron</keyword>
<comment type="catalytic activity">
    <reaction evidence="6">
        <text>Fe-coproporphyrin III + 2 H(+) = coproporphyrin III + Fe(2+)</text>
        <dbReference type="Rhea" id="RHEA:49572"/>
        <dbReference type="ChEBI" id="CHEBI:15378"/>
        <dbReference type="ChEBI" id="CHEBI:29033"/>
        <dbReference type="ChEBI" id="CHEBI:68438"/>
        <dbReference type="ChEBI" id="CHEBI:131725"/>
        <dbReference type="EC" id="4.99.1.9"/>
    </reaction>
    <physiologicalReaction direction="right-to-left" evidence="6">
        <dbReference type="Rhea" id="RHEA:49574"/>
    </physiologicalReaction>
</comment>
<comment type="subcellular location">
    <subcellularLocation>
        <location evidence="7 8">Cytoplasm</location>
    </subcellularLocation>
</comment>
<evidence type="ECO:0000313" key="10">
    <source>
        <dbReference type="Proteomes" id="UP000831607"/>
    </source>
</evidence>
<evidence type="ECO:0000256" key="2">
    <source>
        <dbReference type="ARBA" id="ARBA00023004"/>
    </source>
</evidence>
<dbReference type="GO" id="GO:0016829">
    <property type="term" value="F:lyase activity"/>
    <property type="evidence" value="ECO:0007669"/>
    <property type="project" value="UniProtKB-KW"/>
</dbReference>
<evidence type="ECO:0000313" key="9">
    <source>
        <dbReference type="EMBL" id="UOD51582.1"/>
    </source>
</evidence>
<evidence type="ECO:0000256" key="5">
    <source>
        <dbReference type="ARBA" id="ARBA00023244"/>
    </source>
</evidence>
<comment type="catalytic activity">
    <reaction evidence="7 8">
        <text>heme b + 2 H(+) = protoporphyrin IX + Fe(2+)</text>
        <dbReference type="Rhea" id="RHEA:22584"/>
        <dbReference type="ChEBI" id="CHEBI:15378"/>
        <dbReference type="ChEBI" id="CHEBI:29033"/>
        <dbReference type="ChEBI" id="CHEBI:57306"/>
        <dbReference type="ChEBI" id="CHEBI:60344"/>
        <dbReference type="EC" id="4.98.1.1"/>
    </reaction>
</comment>
<dbReference type="InterPro" id="IPR033659">
    <property type="entry name" value="Ferrochelatase_N"/>
</dbReference>
<keyword evidence="7" id="KW-0479">Metal-binding</keyword>